<dbReference type="InterPro" id="IPR030930">
    <property type="entry name" value="AIDA"/>
</dbReference>
<dbReference type="InterPro" id="IPR028992">
    <property type="entry name" value="Hedgehog/Intein_dom"/>
</dbReference>
<name>A0ABQ0PXC6_9PROT</name>
<dbReference type="EMBL" id="BAPF01000038">
    <property type="protein sequence ID" value="GBQ83915.1"/>
    <property type="molecule type" value="Genomic_DNA"/>
</dbReference>
<dbReference type="Gene3D" id="2.160.20.20">
    <property type="match status" value="2"/>
</dbReference>
<dbReference type="Pfam" id="PF13403">
    <property type="entry name" value="Hint_2"/>
    <property type="match status" value="1"/>
</dbReference>
<proteinExistence type="predicted"/>
<gene>
    <name evidence="2" type="ORF">AA14337_2712</name>
</gene>
<feature type="domain" description="Hedgehog/Intein (Hint)" evidence="1">
    <location>
        <begin position="632"/>
        <end position="771"/>
    </location>
</feature>
<dbReference type="GeneID" id="29558176"/>
<accession>A0ABQ0PXC6</accession>
<dbReference type="RefSeq" id="WP_061506684.1">
    <property type="nucleotide sequence ID" value="NZ_BAPF01000038.1"/>
</dbReference>
<evidence type="ECO:0000313" key="2">
    <source>
        <dbReference type="EMBL" id="GBQ83915.1"/>
    </source>
</evidence>
<protein>
    <recommendedName>
        <fullName evidence="1">Hedgehog/Intein (Hint) domain-containing protein</fullName>
    </recommendedName>
</protein>
<dbReference type="SUPFAM" id="SSF51294">
    <property type="entry name" value="Hedgehog/intein (Hint) domain"/>
    <property type="match status" value="1"/>
</dbReference>
<comment type="caution">
    <text evidence="2">The sequence shown here is derived from an EMBL/GenBank/DDBJ whole genome shotgun (WGS) entry which is preliminary data.</text>
</comment>
<dbReference type="InterPro" id="IPR036844">
    <property type="entry name" value="Hint_dom_sf"/>
</dbReference>
<dbReference type="NCBIfam" id="TIGR04415">
    <property type="entry name" value="O_hepto_targRPT"/>
    <property type="match status" value="1"/>
</dbReference>
<reference evidence="2" key="1">
    <citation type="submission" date="2013-04" db="EMBL/GenBank/DDBJ databases">
        <title>The genome sequencing project of 58 acetic acid bacteria.</title>
        <authorList>
            <person name="Okamoto-Kainuma A."/>
            <person name="Ishikawa M."/>
            <person name="Umino S."/>
            <person name="Koizumi Y."/>
            <person name="Shiwa Y."/>
            <person name="Yoshikawa H."/>
            <person name="Matsutani M."/>
            <person name="Matsushita K."/>
        </authorList>
    </citation>
    <scope>NUCLEOTIDE SEQUENCE</scope>
    <source>
        <strain evidence="2">DSM 14337</strain>
    </source>
</reference>
<keyword evidence="3" id="KW-1185">Reference proteome</keyword>
<sequence length="981" mass="98578">MTKVTNGVLWVDDYTSGQGTIPGNKYNGSVYSSVIIQSDGTWAGPHTIASGGSVTVYNHGILGSVENSGEIVLNGGTISSYSNVQGNLRYSWGSSGGTLELLNGAVDYREDPVAGSAVILVDSGATLSSATLQSGNTLQISGGGTVNVATVNTGATVTVAKGAVASGFSLKGGTVDAYAPVQFVAGGVSSGTYILESGVNDGGYNKLGSDVTIQVKSGASLSSSTIGNSNKLIVSSGGSVTSNVLSSGGSLTVYGSAADTTVNGGSTETVLSGGVASRQTVQPNGKVVVGDGGTLIQTADNGVGNWSNSGSIVVSNGGLISRGAAVGGGVTTILSGGTAKDVIAGNAGSVGTVVFSSGAIAQGTTVARSGGTVSGGDLASGAALQVQSGGLASGTIADNGGVINIQSGGQTYYTTAGSGGVVNVASGGSTWNMVVDGGTLNLSGGGDGNKTAFVTNNTTFTSNGGIVNLASGYSENRTWTVPAAVTMNVTSGATLSNAVVSSGGDVTVANGGVISGTVTVQDGGSAVIGPNAGGVIALPGDTNGGLVISGLTSGGTVSTVISGFSGTAAGNSDSIELSGVKSADVSSVTYPSADQVALTLKNGGVVTLNIPGVESKGFSLSDGTDGWLDFEVCFLSGSMIQTPNGEVAVETLRLGDEVLAYVDGLPQSRRVVWAGKSHATVRPHLELTEAGYPVRILKDAVSAGVPHKDMLITPEHCLFFNGRFVPARMLVNGSSIFYDTSITSYDYYHVETEQHSVLCADGMLTESYLDTGNRRTFRQDSAVVSLGAGRRDWAEDAAVPLCVERAFVEPLFHALAARADEVSGNQASVNTAALTQDPDLHLVTQSGAIVRPLSRKDGQYRFMLPPGVASVRIVSRASRPSDVVGPYVDDRRALGVAIADIQLMTAVMSSHITAHLQTEKPSGWYDVEAGSAGPVWTNGNALLPLPALARNAMSMLSLDVCAAGPYLLANQTETETAARSA</sequence>
<dbReference type="Proteomes" id="UP001065047">
    <property type="component" value="Unassembled WGS sequence"/>
</dbReference>
<organism evidence="2 3">
    <name type="scientific">Acetobacter malorum DSM 14337</name>
    <dbReference type="NCBI Taxonomy" id="1307910"/>
    <lineage>
        <taxon>Bacteria</taxon>
        <taxon>Pseudomonadati</taxon>
        <taxon>Pseudomonadota</taxon>
        <taxon>Alphaproteobacteria</taxon>
        <taxon>Acetobacterales</taxon>
        <taxon>Acetobacteraceae</taxon>
        <taxon>Acetobacter</taxon>
    </lineage>
</organism>
<evidence type="ECO:0000259" key="1">
    <source>
        <dbReference type="Pfam" id="PF13403"/>
    </source>
</evidence>
<dbReference type="InterPro" id="IPR012332">
    <property type="entry name" value="Autotransporter_pectin_lyase_C"/>
</dbReference>
<evidence type="ECO:0000313" key="3">
    <source>
        <dbReference type="Proteomes" id="UP001065047"/>
    </source>
</evidence>